<keyword evidence="2" id="KW-1185">Reference proteome</keyword>
<evidence type="ECO:0000313" key="2">
    <source>
        <dbReference type="Proteomes" id="UP000092024"/>
    </source>
</evidence>
<organism evidence="1 2">
    <name type="scientific">Paenibacillus oryzae</name>
    <dbReference type="NCBI Taxonomy" id="1844972"/>
    <lineage>
        <taxon>Bacteria</taxon>
        <taxon>Bacillati</taxon>
        <taxon>Bacillota</taxon>
        <taxon>Bacilli</taxon>
        <taxon>Bacillales</taxon>
        <taxon>Paenibacillaceae</taxon>
        <taxon>Paenibacillus</taxon>
    </lineage>
</organism>
<accession>A0A1A5YDS6</accession>
<protein>
    <submittedName>
        <fullName evidence="1">Uncharacterized protein</fullName>
    </submittedName>
</protein>
<proteinExistence type="predicted"/>
<dbReference type="RefSeq" id="WP_068685856.1">
    <property type="nucleotide sequence ID" value="NZ_LYPA01000070.1"/>
</dbReference>
<evidence type="ECO:0000313" key="1">
    <source>
        <dbReference type="EMBL" id="OBR63734.1"/>
    </source>
</evidence>
<sequence length="227" mass="25460">MSSFIRSIRSIERSHHYSPVQPVNRYAQFDAVREAADGGRMVSADVWDKDYAKAAGGAAEWLTLSKKAIAQLTDMQRQLGGREGIRHPDEVARQLQHLTASIEDWRNVFSRQRSFLKEEIWEAVELALRHPAVKELGLLRNGEASIYGESGQPSDRHSDTAGLKRLLLGADGLLNELKTAFSYAEQHSPAELLKLPFYAAYPYALYYGASQSYLPLPPRGVIFNKTI</sequence>
<comment type="caution">
    <text evidence="1">The sequence shown here is derived from an EMBL/GenBank/DDBJ whole genome shotgun (WGS) entry which is preliminary data.</text>
</comment>
<dbReference type="EMBL" id="LYPA01000070">
    <property type="protein sequence ID" value="OBR63734.1"/>
    <property type="molecule type" value="Genomic_DNA"/>
</dbReference>
<reference evidence="1 2" key="1">
    <citation type="submission" date="2016-05" db="EMBL/GenBank/DDBJ databases">
        <title>Paenibacillus oryzae. sp. nov., isolated from the rice root.</title>
        <authorList>
            <person name="Zhang J."/>
            <person name="Zhang X."/>
        </authorList>
    </citation>
    <scope>NUCLEOTIDE SEQUENCE [LARGE SCALE GENOMIC DNA]</scope>
    <source>
        <strain evidence="1 2">1DrF-4</strain>
    </source>
</reference>
<dbReference type="OrthoDB" id="2581291at2"/>
<gene>
    <name evidence="1" type="ORF">A7K91_08165</name>
</gene>
<name>A0A1A5YDS6_9BACL</name>
<dbReference type="AlphaFoldDB" id="A0A1A5YDS6"/>
<dbReference type="Proteomes" id="UP000092024">
    <property type="component" value="Unassembled WGS sequence"/>
</dbReference>